<organism evidence="1 2">
    <name type="scientific">Thermotoga neapolitana (strain ATCC 49049 / DSM 4359 / NBRC 107923 / NS-E)</name>
    <dbReference type="NCBI Taxonomy" id="309803"/>
    <lineage>
        <taxon>Bacteria</taxon>
        <taxon>Thermotogati</taxon>
        <taxon>Thermotogota</taxon>
        <taxon>Thermotogae</taxon>
        <taxon>Thermotogales</taxon>
        <taxon>Thermotogaceae</taxon>
        <taxon>Thermotoga</taxon>
    </lineage>
</organism>
<evidence type="ECO:0000313" key="1">
    <source>
        <dbReference type="EMBL" id="ACM23671.1"/>
    </source>
</evidence>
<dbReference type="AlphaFoldDB" id="B9K9N8"/>
<dbReference type="Pfam" id="PF17132">
    <property type="entry name" value="Glyco_hydro_106"/>
    <property type="match status" value="1"/>
</dbReference>
<reference evidence="1 2" key="1">
    <citation type="journal article" date="2009" name="Biosci. Biotechnol. Biochem.">
        <title>WeGAS: a web-based microbial genome annotation system.</title>
        <authorList>
            <person name="Lee D."/>
            <person name="Seo H."/>
            <person name="Park C."/>
            <person name="Park K."/>
        </authorList>
    </citation>
    <scope>NUCLEOTIDE SEQUENCE [LARGE SCALE GENOMIC DNA]</scope>
    <source>
        <strain evidence="2">ATCC 49049 / DSM 4359 / NBRC 107923 / NS-E</strain>
    </source>
</reference>
<proteinExistence type="predicted"/>
<dbReference type="PANTHER" id="PTHR36848">
    <property type="entry name" value="DNA-BINDING PROTEIN (PUTATIVE SECRETED PROTEIN)-RELATED"/>
    <property type="match status" value="1"/>
</dbReference>
<keyword evidence="1" id="KW-0378">Hydrolase</keyword>
<gene>
    <name evidence="1" type="ordered locus">CTN_1495</name>
</gene>
<name>B9K9N8_THENN</name>
<keyword evidence="2" id="KW-1185">Reference proteome</keyword>
<dbReference type="InterPro" id="IPR053161">
    <property type="entry name" value="Ulvan_degrading_GH"/>
</dbReference>
<dbReference type="SUPFAM" id="SSF49785">
    <property type="entry name" value="Galactose-binding domain-like"/>
    <property type="match status" value="1"/>
</dbReference>
<sequence length="983" mass="114964">MNLKDLENPGVWYRPAPFWSWNDKLCEEELLRQIDEMCEKGYGGFFMHSRVGLVTEYLSDEWMALVKRCAEHARKLGMLAWLYDEDKWPSGFAGGIVPLESDEYRHRFLVLLKKEQIEPGDEILKRIERGNEELFVVKRTMKLGDPWFNGTCYVDLLSKKVTEAFIRSTHEKYRKVCGEFFGSSIPGIFTDEPTYLRVHYPEIPTLPWTDRFPEEFLKRKGYDIREHFEELFFNTKDYMKVRYDFFDVATELFIENFTIPYAKWCEENGISMTGHYMAEDTLRGQVEWIGAAMPHYEYMQIPGVDKLARHLEQVITIKQVSSVAEQLRKKWVLCETFGTTGQHVSFLHRKWIADWQAVLGITYINPHLSLYSMRGERKRDYPPNLFYQQPWWKNEKRFSDYLARLNYLMTQGKREVKVLMIHPITSAWCVYSKFDDEIDKLNESFDRTVKELVSNKIDFHFGDETILSKHGRVSGEKLVVGNCEYDIVLVPPLLNLRRSTVDLLNEFSKNGGKILVLKDGNFFPERVEGRKEKPEFLKRARVFEDLQGLIDSLRDVAAVEVIDKKTGKNAKSVIAQKRLLENGSYIIFLANTDINREVHCQLNLKEEKRHIYAIDIFDFAVVEFSEREFTMHPASSLLIWVTDEEIPSQRRSVISTGVTLKREFELEMAFSEFETEMNGFNVLPVDRVDMFEADGKVFRDEYVSKIWYEFYRLPEGTPFGVVYSFEIREKPEKLFLVVECAENLDRITVNGHEAVFKKKGCTFTEEECFLDVNFGKMDITELVQVGKNIVVLEGKKSNNITGPGCHERVKNPENHRPTEVETIYLVGKFSLVNVDETKYVIDAPKTPDHKDITRSGYPFYVGSFTLRKTFEMKKDPKRRYFLKLNSVRAASVEVFLNEKFVGSLFWEPFMVEITDNLHDGKNELKLVLTNTLFNLIEANHKADVLEETFRRPWSFIDFEHHTDRYILLPFGLENAAVLSSFSP</sequence>
<protein>
    <submittedName>
        <fullName evidence="1">Glycoside hydrolase family 2, sugar binding</fullName>
    </submittedName>
</protein>
<dbReference type="eggNOG" id="COG3250">
    <property type="taxonomic scope" value="Bacteria"/>
</dbReference>
<dbReference type="PANTHER" id="PTHR36848:SF2">
    <property type="entry name" value="SECRETED PROTEIN"/>
    <property type="match status" value="1"/>
</dbReference>
<dbReference type="STRING" id="309803.CTN_1495"/>
<dbReference type="Proteomes" id="UP000000445">
    <property type="component" value="Chromosome"/>
</dbReference>
<evidence type="ECO:0000313" key="2">
    <source>
        <dbReference type="Proteomes" id="UP000000445"/>
    </source>
</evidence>
<dbReference type="GO" id="GO:0016787">
    <property type="term" value="F:hydrolase activity"/>
    <property type="evidence" value="ECO:0007669"/>
    <property type="project" value="UniProtKB-KW"/>
</dbReference>
<dbReference type="RefSeq" id="WP_015919960.1">
    <property type="nucleotide sequence ID" value="NC_011978.1"/>
</dbReference>
<dbReference type="HOGENOM" id="CLU_010993_0_0_0"/>
<dbReference type="KEGG" id="tna:CTN_1495"/>
<accession>B9K9N8</accession>
<dbReference type="Gene3D" id="2.60.120.260">
    <property type="entry name" value="Galactose-binding domain-like"/>
    <property type="match status" value="1"/>
</dbReference>
<dbReference type="EMBL" id="CP000916">
    <property type="protein sequence ID" value="ACM23671.1"/>
    <property type="molecule type" value="Genomic_DNA"/>
</dbReference>
<dbReference type="InterPro" id="IPR008979">
    <property type="entry name" value="Galactose-bd-like_sf"/>
</dbReference>